<evidence type="ECO:0000256" key="1">
    <source>
        <dbReference type="ARBA" id="ARBA00004651"/>
    </source>
</evidence>
<proteinExistence type="inferred from homology"/>
<keyword evidence="4 7" id="KW-1133">Transmembrane helix</keyword>
<dbReference type="Pfam" id="PF02687">
    <property type="entry name" value="FtsX"/>
    <property type="match status" value="1"/>
</dbReference>
<gene>
    <name evidence="9" type="ORF">ACH4OY_05145</name>
</gene>
<evidence type="ECO:0000256" key="6">
    <source>
        <dbReference type="ARBA" id="ARBA00038076"/>
    </source>
</evidence>
<name>A0ABW7SEH4_9ACTN</name>
<keyword evidence="5 7" id="KW-0472">Membrane</keyword>
<dbReference type="InterPro" id="IPR050250">
    <property type="entry name" value="Macrolide_Exporter_MacB"/>
</dbReference>
<evidence type="ECO:0000256" key="3">
    <source>
        <dbReference type="ARBA" id="ARBA00022692"/>
    </source>
</evidence>
<dbReference type="Proteomes" id="UP001611075">
    <property type="component" value="Unassembled WGS sequence"/>
</dbReference>
<evidence type="ECO:0000259" key="8">
    <source>
        <dbReference type="Pfam" id="PF02687"/>
    </source>
</evidence>
<comment type="caution">
    <text evidence="9">The sequence shown here is derived from an EMBL/GenBank/DDBJ whole genome shotgun (WGS) entry which is preliminary data.</text>
</comment>
<protein>
    <submittedName>
        <fullName evidence="9">ABC transporter permease</fullName>
    </submittedName>
</protein>
<reference evidence="9 10" key="1">
    <citation type="submission" date="2024-10" db="EMBL/GenBank/DDBJ databases">
        <title>The Natural Products Discovery Center: Release of the First 8490 Sequenced Strains for Exploring Actinobacteria Biosynthetic Diversity.</title>
        <authorList>
            <person name="Kalkreuter E."/>
            <person name="Kautsar S.A."/>
            <person name="Yang D."/>
            <person name="Bader C.D."/>
            <person name="Teijaro C.N."/>
            <person name="Fluegel L."/>
            <person name="Davis C.M."/>
            <person name="Simpson J.R."/>
            <person name="Lauterbach L."/>
            <person name="Steele A.D."/>
            <person name="Gui C."/>
            <person name="Meng S."/>
            <person name="Li G."/>
            <person name="Viehrig K."/>
            <person name="Ye F."/>
            <person name="Su P."/>
            <person name="Kiefer A.F."/>
            <person name="Nichols A."/>
            <person name="Cepeda A.J."/>
            <person name="Yan W."/>
            <person name="Fan B."/>
            <person name="Jiang Y."/>
            <person name="Adhikari A."/>
            <person name="Zheng C.-J."/>
            <person name="Schuster L."/>
            <person name="Cowan T.M."/>
            <person name="Smanski M.J."/>
            <person name="Chevrette M.G."/>
            <person name="De Carvalho L.P.S."/>
            <person name="Shen B."/>
        </authorList>
    </citation>
    <scope>NUCLEOTIDE SEQUENCE [LARGE SCALE GENOMIC DNA]</scope>
    <source>
        <strain evidence="9 10">NPDC021253</strain>
    </source>
</reference>
<dbReference type="PANTHER" id="PTHR30572:SF4">
    <property type="entry name" value="ABC TRANSPORTER PERMEASE YTRF"/>
    <property type="match status" value="1"/>
</dbReference>
<keyword evidence="10" id="KW-1185">Reference proteome</keyword>
<dbReference type="PANTHER" id="PTHR30572">
    <property type="entry name" value="MEMBRANE COMPONENT OF TRANSPORTER-RELATED"/>
    <property type="match status" value="1"/>
</dbReference>
<feature type="transmembrane region" description="Helical" evidence="7">
    <location>
        <begin position="338"/>
        <end position="362"/>
    </location>
</feature>
<feature type="transmembrane region" description="Helical" evidence="7">
    <location>
        <begin position="291"/>
        <end position="318"/>
    </location>
</feature>
<evidence type="ECO:0000256" key="5">
    <source>
        <dbReference type="ARBA" id="ARBA00023136"/>
    </source>
</evidence>
<evidence type="ECO:0000313" key="9">
    <source>
        <dbReference type="EMBL" id="MFI0792077.1"/>
    </source>
</evidence>
<feature type="domain" description="ABC3 transporter permease C-terminal" evidence="8">
    <location>
        <begin position="251"/>
        <end position="365"/>
    </location>
</feature>
<evidence type="ECO:0000256" key="7">
    <source>
        <dbReference type="SAM" id="Phobius"/>
    </source>
</evidence>
<evidence type="ECO:0000313" key="10">
    <source>
        <dbReference type="Proteomes" id="UP001611075"/>
    </source>
</evidence>
<feature type="transmembrane region" description="Helical" evidence="7">
    <location>
        <begin position="247"/>
        <end position="271"/>
    </location>
</feature>
<keyword evidence="2" id="KW-1003">Cell membrane</keyword>
<keyword evidence="3 7" id="KW-0812">Transmembrane</keyword>
<dbReference type="InterPro" id="IPR003838">
    <property type="entry name" value="ABC3_permease_C"/>
</dbReference>
<dbReference type="RefSeq" id="WP_396676704.1">
    <property type="nucleotide sequence ID" value="NZ_JBIRPU010000002.1"/>
</dbReference>
<evidence type="ECO:0000256" key="4">
    <source>
        <dbReference type="ARBA" id="ARBA00022989"/>
    </source>
</evidence>
<accession>A0ABW7SEH4</accession>
<evidence type="ECO:0000256" key="2">
    <source>
        <dbReference type="ARBA" id="ARBA00022475"/>
    </source>
</evidence>
<comment type="subcellular location">
    <subcellularLocation>
        <location evidence="1">Cell membrane</location>
        <topology evidence="1">Multi-pass membrane protein</topology>
    </subcellularLocation>
</comment>
<dbReference type="EMBL" id="JBIRPU010000002">
    <property type="protein sequence ID" value="MFI0792077.1"/>
    <property type="molecule type" value="Genomic_DNA"/>
</dbReference>
<comment type="similarity">
    <text evidence="6">Belongs to the ABC-4 integral membrane protein family.</text>
</comment>
<sequence length="372" mass="38037">MSARELRARGGRALLACLSLVIGIIAVIFVQATAGVARAELIHLAELREGRDGSAVVAVSGDALGSQTSRLLASKSDAGADVALFVSDSGAVLTGGPSAIPIIAFEGDVMAVRPFDLIAGQWPTATTAGAAMVVNKVAWEQIAGRSGLLWRTGKGDLARHAPVTAVIDDGEQDPRAYLPWRELAAHAQPVAESSVRVLARVPSGDAAQSVEWLRWHATVDQLPIQGPIEPVNAAAGVDDQLRVVTAAFLGVGLIMLLVGVLGVLNIGLATLKERADELALRRSLGATKGDIMVLVLAESVLIGCAGSLVAVLLSVAMYRPLVAAAFSGSTDVPFPLSAAVYGVIVGGLAGAAGGLVPALRAARTPIAAVMRA</sequence>
<organism evidence="9 10">
    <name type="scientific">Micromonospora rubida</name>
    <dbReference type="NCBI Taxonomy" id="2697657"/>
    <lineage>
        <taxon>Bacteria</taxon>
        <taxon>Bacillati</taxon>
        <taxon>Actinomycetota</taxon>
        <taxon>Actinomycetes</taxon>
        <taxon>Micromonosporales</taxon>
        <taxon>Micromonosporaceae</taxon>
        <taxon>Micromonospora</taxon>
    </lineage>
</organism>